<dbReference type="InterPro" id="IPR032438">
    <property type="entry name" value="ERCC3_RAD25_C"/>
</dbReference>
<dbReference type="EMBL" id="DRZC01000063">
    <property type="protein sequence ID" value="HHQ80689.1"/>
    <property type="molecule type" value="Genomic_DNA"/>
</dbReference>
<dbReference type="EC" id="5.6.2.4" evidence="8"/>
<dbReference type="InterPro" id="IPR006935">
    <property type="entry name" value="Helicase/UvrB_N"/>
</dbReference>
<evidence type="ECO:0000313" key="12">
    <source>
        <dbReference type="EMBL" id="HHQ80689.1"/>
    </source>
</evidence>
<evidence type="ECO:0000256" key="5">
    <source>
        <dbReference type="ARBA" id="ARBA00022840"/>
    </source>
</evidence>
<evidence type="ECO:0000259" key="11">
    <source>
        <dbReference type="PROSITE" id="PS51194"/>
    </source>
</evidence>
<dbReference type="GO" id="GO:0005524">
    <property type="term" value="F:ATP binding"/>
    <property type="evidence" value="ECO:0007669"/>
    <property type="project" value="UniProtKB-KW"/>
</dbReference>
<proteinExistence type="inferred from homology"/>
<keyword evidence="5" id="KW-0067">ATP-binding</keyword>
<dbReference type="SMART" id="SM00490">
    <property type="entry name" value="HELICc"/>
    <property type="match status" value="1"/>
</dbReference>
<evidence type="ECO:0000256" key="7">
    <source>
        <dbReference type="ARBA" id="ARBA00034617"/>
    </source>
</evidence>
<keyword evidence="2" id="KW-0547">Nucleotide-binding</keyword>
<dbReference type="SUPFAM" id="SSF52540">
    <property type="entry name" value="P-loop containing nucleoside triphosphate hydrolases"/>
    <property type="match status" value="1"/>
</dbReference>
<comment type="catalytic activity">
    <reaction evidence="9">
        <text>ATP + H2O = ADP + phosphate + H(+)</text>
        <dbReference type="Rhea" id="RHEA:13065"/>
        <dbReference type="ChEBI" id="CHEBI:15377"/>
        <dbReference type="ChEBI" id="CHEBI:15378"/>
        <dbReference type="ChEBI" id="CHEBI:30616"/>
        <dbReference type="ChEBI" id="CHEBI:43474"/>
        <dbReference type="ChEBI" id="CHEBI:456216"/>
        <dbReference type="EC" id="5.6.2.4"/>
    </reaction>
</comment>
<dbReference type="CDD" id="cd17926">
    <property type="entry name" value="DEXHc_RE"/>
    <property type="match status" value="1"/>
</dbReference>
<feature type="domain" description="Helicase C-terminal" evidence="11">
    <location>
        <begin position="396"/>
        <end position="561"/>
    </location>
</feature>
<keyword evidence="6" id="KW-0413">Isomerase</keyword>
<dbReference type="Pfam" id="PF04851">
    <property type="entry name" value="ResIII"/>
    <property type="match status" value="1"/>
</dbReference>
<dbReference type="PROSITE" id="PS51192">
    <property type="entry name" value="HELICASE_ATP_BIND_1"/>
    <property type="match status" value="1"/>
</dbReference>
<dbReference type="GO" id="GO:0003677">
    <property type="term" value="F:DNA binding"/>
    <property type="evidence" value="ECO:0007669"/>
    <property type="project" value="InterPro"/>
</dbReference>
<dbReference type="SMART" id="SM00487">
    <property type="entry name" value="DEXDc"/>
    <property type="match status" value="1"/>
</dbReference>
<dbReference type="PANTHER" id="PTHR11274:SF0">
    <property type="entry name" value="GENERAL TRANSCRIPTION AND DNA REPAIR FACTOR IIH HELICASE SUBUNIT XPB"/>
    <property type="match status" value="1"/>
</dbReference>
<evidence type="ECO:0000259" key="10">
    <source>
        <dbReference type="PROSITE" id="PS51192"/>
    </source>
</evidence>
<dbReference type="InterPro" id="IPR050615">
    <property type="entry name" value="ATP-dep_DNA_Helicase"/>
</dbReference>
<dbReference type="Gene3D" id="3.40.50.300">
    <property type="entry name" value="P-loop containing nucleotide triphosphate hydrolases"/>
    <property type="match status" value="2"/>
</dbReference>
<dbReference type="InterPro" id="IPR027417">
    <property type="entry name" value="P-loop_NTPase"/>
</dbReference>
<evidence type="ECO:0000256" key="9">
    <source>
        <dbReference type="ARBA" id="ARBA00048988"/>
    </source>
</evidence>
<reference evidence="12" key="1">
    <citation type="journal article" date="2020" name="mSystems">
        <title>Genome- and Community-Level Interaction Insights into Carbon Utilization and Element Cycling Functions of Hydrothermarchaeota in Hydrothermal Sediment.</title>
        <authorList>
            <person name="Zhou Z."/>
            <person name="Liu Y."/>
            <person name="Xu W."/>
            <person name="Pan J."/>
            <person name="Luo Z.H."/>
            <person name="Li M."/>
        </authorList>
    </citation>
    <scope>NUCLEOTIDE SEQUENCE [LARGE SCALE GENOMIC DNA]</scope>
    <source>
        <strain evidence="12">SpSt-1116</strain>
    </source>
</reference>
<name>A0A7J3ZKU8_9CREN</name>
<evidence type="ECO:0000256" key="3">
    <source>
        <dbReference type="ARBA" id="ARBA00022801"/>
    </source>
</evidence>
<dbReference type="Pfam" id="PF16203">
    <property type="entry name" value="ERCC3_RAD25_C"/>
    <property type="match status" value="1"/>
</dbReference>
<dbReference type="PROSITE" id="PS51194">
    <property type="entry name" value="HELICASE_CTER"/>
    <property type="match status" value="1"/>
</dbReference>
<dbReference type="GO" id="GO:0016787">
    <property type="term" value="F:hydrolase activity"/>
    <property type="evidence" value="ECO:0007669"/>
    <property type="project" value="UniProtKB-KW"/>
</dbReference>
<dbReference type="InterPro" id="IPR014001">
    <property type="entry name" value="Helicase_ATP-bd"/>
</dbReference>
<evidence type="ECO:0000256" key="6">
    <source>
        <dbReference type="ARBA" id="ARBA00023235"/>
    </source>
</evidence>
<dbReference type="InterPro" id="IPR001650">
    <property type="entry name" value="Helicase_C-like"/>
</dbReference>
<evidence type="ECO:0000256" key="2">
    <source>
        <dbReference type="ARBA" id="ARBA00022741"/>
    </source>
</evidence>
<feature type="domain" description="Helicase ATP-binding" evidence="10">
    <location>
        <begin position="176"/>
        <end position="323"/>
    </location>
</feature>
<keyword evidence="4 12" id="KW-0347">Helicase</keyword>
<organism evidence="12">
    <name type="scientific">Fervidicoccus fontis</name>
    <dbReference type="NCBI Taxonomy" id="683846"/>
    <lineage>
        <taxon>Archaea</taxon>
        <taxon>Thermoproteota</taxon>
        <taxon>Thermoprotei</taxon>
        <taxon>Fervidicoccales</taxon>
        <taxon>Fervidicoccaceae</taxon>
        <taxon>Fervidicoccus</taxon>
    </lineage>
</organism>
<accession>A0A7J3ZKU8</accession>
<protein>
    <recommendedName>
        <fullName evidence="8">DNA 3'-5' helicase</fullName>
        <ecNumber evidence="8">5.6.2.4</ecNumber>
    </recommendedName>
</protein>
<dbReference type="GO" id="GO:0043138">
    <property type="term" value="F:3'-5' DNA helicase activity"/>
    <property type="evidence" value="ECO:0007669"/>
    <property type="project" value="UniProtKB-EC"/>
</dbReference>
<sequence>MSGNRVPSIRYRVKGWLSREDFDELLKFSDYLGREGLEIKFVINPEKAEKNGYGVEEIREVFSKLSGKIPQRVIEVLESEARKQNSVVLELEGANFVIRPQMFLGERLSALKGVLRYDRKRRVFLVKPGMLSQLLERLSAMGITVIDRTGLPAVQPLPQRIEFTGKLRDYQSEAIRAWEENGRRGVIALPTGSGKTVVGIAAIARLSERTLIIAYTKEQLLQWIEKIEELTSAPKHLVAPFYSEEKRLAPITVSTYQTAYRYIEELAFRFSLLIVDEVHHLPADKFKTIALGMYSPHRMGLSATVVREDGKHTELFPLMGGIVYYKTPQELVERGYLAPFVNQIVKVDLSEEERRRYEELKKVYKALAQGMQFQELLSRAQRGDQKAAQALKVHSELKQLIHKSERKLEAVRRVVEKELGSGSKILIFTQYVDQAEKIGEMLGAPVLTGSTEPKLRKRVLEEFKASPTGVLVITTVGDEGLDVPDVNVGIVVAGTGSRRQFVQRLGRLLRPKPGKIARMYEIIVRGTEEEALARRRKKLSLDELVSSEKGEDLGLALTKSS</sequence>
<comment type="catalytic activity">
    <reaction evidence="7">
        <text>Couples ATP hydrolysis with the unwinding of duplex DNA by translocating in the 3'-5' direction.</text>
        <dbReference type="EC" id="5.6.2.4"/>
    </reaction>
</comment>
<comment type="caution">
    <text evidence="12">The sequence shown here is derived from an EMBL/GenBank/DDBJ whole genome shotgun (WGS) entry which is preliminary data.</text>
</comment>
<evidence type="ECO:0000256" key="4">
    <source>
        <dbReference type="ARBA" id="ARBA00022806"/>
    </source>
</evidence>
<evidence type="ECO:0000256" key="8">
    <source>
        <dbReference type="ARBA" id="ARBA00034808"/>
    </source>
</evidence>
<comment type="similarity">
    <text evidence="1">Belongs to the helicase family. RAD25/XPB subfamily.</text>
</comment>
<evidence type="ECO:0000256" key="1">
    <source>
        <dbReference type="ARBA" id="ARBA00006637"/>
    </source>
</evidence>
<dbReference type="AlphaFoldDB" id="A0A7J3ZKU8"/>
<gene>
    <name evidence="12" type="ORF">ENM78_04490</name>
</gene>
<dbReference type="PANTHER" id="PTHR11274">
    <property type="entry name" value="RAD25/XP-B DNA REPAIR HELICASE"/>
    <property type="match status" value="1"/>
</dbReference>
<keyword evidence="3" id="KW-0378">Hydrolase</keyword>